<accession>A0A0E0LI79</accession>
<dbReference type="STRING" id="4537.A0A0E0LI79"/>
<evidence type="ECO:0000313" key="1">
    <source>
        <dbReference type="EnsemblPlants" id="OPUNC07G06130.1"/>
    </source>
</evidence>
<dbReference type="HOGENOM" id="CLU_1339429_0_0_1"/>
<dbReference type="Gramene" id="OPUNC07G06130.1">
    <property type="protein sequence ID" value="OPUNC07G06130.1"/>
    <property type="gene ID" value="OPUNC07G06130"/>
</dbReference>
<evidence type="ECO:0000313" key="2">
    <source>
        <dbReference type="Proteomes" id="UP000026962"/>
    </source>
</evidence>
<sequence length="205" mass="23677">MRMYHAKVKSYAFGKISSTGVYKALGIIRFYHRQLCEVITVDDNNQRHVEENAFVPMRCVVIDWVVYFMMDFYPTYFEIGVLPVEPGSIASFNLETEKWMTALTRNLTCGGCLVTVHNIPPIRMDLWFLTDSETGIWVKKFSLPSQFIMLTVHPFLVLDGGRVYIRNVNKEFTSEDPRTGARAIVKPIEFMESSLLIRSGQLVRY</sequence>
<dbReference type="OMA" id="AYMESCV"/>
<dbReference type="eggNOG" id="ENOG502R1S4">
    <property type="taxonomic scope" value="Eukaryota"/>
</dbReference>
<dbReference type="AlphaFoldDB" id="A0A0E0LI79"/>
<reference evidence="1" key="1">
    <citation type="submission" date="2015-04" db="UniProtKB">
        <authorList>
            <consortium name="EnsemblPlants"/>
        </authorList>
    </citation>
    <scope>IDENTIFICATION</scope>
</reference>
<organism evidence="1">
    <name type="scientific">Oryza punctata</name>
    <name type="common">Red rice</name>
    <dbReference type="NCBI Taxonomy" id="4537"/>
    <lineage>
        <taxon>Eukaryota</taxon>
        <taxon>Viridiplantae</taxon>
        <taxon>Streptophyta</taxon>
        <taxon>Embryophyta</taxon>
        <taxon>Tracheophyta</taxon>
        <taxon>Spermatophyta</taxon>
        <taxon>Magnoliopsida</taxon>
        <taxon>Liliopsida</taxon>
        <taxon>Poales</taxon>
        <taxon>Poaceae</taxon>
        <taxon>BOP clade</taxon>
        <taxon>Oryzoideae</taxon>
        <taxon>Oryzeae</taxon>
        <taxon>Oryzinae</taxon>
        <taxon>Oryza</taxon>
    </lineage>
</organism>
<dbReference type="EnsemblPlants" id="OPUNC07G06130.1">
    <property type="protein sequence ID" value="OPUNC07G06130.1"/>
    <property type="gene ID" value="OPUNC07G06130"/>
</dbReference>
<proteinExistence type="predicted"/>
<evidence type="ECO:0008006" key="3">
    <source>
        <dbReference type="Google" id="ProtNLM"/>
    </source>
</evidence>
<keyword evidence="2" id="KW-1185">Reference proteome</keyword>
<dbReference type="Proteomes" id="UP000026962">
    <property type="component" value="Chromosome 7"/>
</dbReference>
<name>A0A0E0LI79_ORYPU</name>
<reference evidence="1" key="2">
    <citation type="submission" date="2018-05" db="EMBL/GenBank/DDBJ databases">
        <title>OpunRS2 (Oryza punctata Reference Sequence Version 2).</title>
        <authorList>
            <person name="Zhang J."/>
            <person name="Kudrna D."/>
            <person name="Lee S."/>
            <person name="Talag J."/>
            <person name="Welchert J."/>
            <person name="Wing R.A."/>
        </authorList>
    </citation>
    <scope>NUCLEOTIDE SEQUENCE [LARGE SCALE GENOMIC DNA]</scope>
</reference>
<protein>
    <recommendedName>
        <fullName evidence="3">F-box associated domain-containing protein</fullName>
    </recommendedName>
</protein>